<dbReference type="InterPro" id="IPR035706">
    <property type="entry name" value="AAA_9"/>
</dbReference>
<evidence type="ECO:0000256" key="1">
    <source>
        <dbReference type="ARBA" id="ARBA00004430"/>
    </source>
</evidence>
<evidence type="ECO:0000256" key="7">
    <source>
        <dbReference type="ARBA" id="ARBA00022840"/>
    </source>
</evidence>
<evidence type="ECO:0000256" key="5">
    <source>
        <dbReference type="ARBA" id="ARBA00022737"/>
    </source>
</evidence>
<keyword evidence="11" id="KW-0505">Motor protein</keyword>
<dbReference type="GO" id="GO:0005524">
    <property type="term" value="F:ATP binding"/>
    <property type="evidence" value="ECO:0007669"/>
    <property type="project" value="UniProtKB-KW"/>
</dbReference>
<dbReference type="Gene3D" id="3.40.50.300">
    <property type="entry name" value="P-loop containing nucleotide triphosphate hydrolases"/>
    <property type="match status" value="1"/>
</dbReference>
<keyword evidence="8" id="KW-0243">Dynein</keyword>
<evidence type="ECO:0000259" key="16">
    <source>
        <dbReference type="Pfam" id="PF12781"/>
    </source>
</evidence>
<proteinExistence type="inferred from homology"/>
<keyword evidence="3" id="KW-0963">Cytoplasm</keyword>
<dbReference type="PANTHER" id="PTHR46532">
    <property type="entry name" value="MALE FERTILITY FACTOR KL5"/>
    <property type="match status" value="1"/>
</dbReference>
<dbReference type="GO" id="GO:0005858">
    <property type="term" value="C:axonemal dynein complex"/>
    <property type="evidence" value="ECO:0007669"/>
    <property type="project" value="TreeGrafter"/>
</dbReference>
<dbReference type="FunFam" id="3.40.50.300:FF:000049">
    <property type="entry name" value="Dynein, axonemal, heavy chain 5"/>
    <property type="match status" value="1"/>
</dbReference>
<dbReference type="WBParaSite" id="SSLN_0001833501-mRNA-1">
    <property type="protein sequence ID" value="SSLN_0001833501-mRNA-1"/>
    <property type="gene ID" value="SSLN_0001833501"/>
</dbReference>
<evidence type="ECO:0000256" key="12">
    <source>
        <dbReference type="ARBA" id="ARBA00023212"/>
    </source>
</evidence>
<evidence type="ECO:0000313" key="17">
    <source>
        <dbReference type="WBParaSite" id="SSLN_0001833501-mRNA-1"/>
    </source>
</evidence>
<evidence type="ECO:0000256" key="2">
    <source>
        <dbReference type="ARBA" id="ARBA00008887"/>
    </source>
</evidence>
<dbReference type="Gene3D" id="6.10.140.1060">
    <property type="match status" value="1"/>
</dbReference>
<sequence length="562" mass="63833">LMAPYFEMEDFNLAQAKRVCGDVAGLCSWTKAMASFFAVNKEVLPLKVNLARQEGRLGAAMAELGEAQAQLDEKQRELDIVQAEYDKAMSEKQTLMDDADSCRRKMANATALIKGLAGERVRWTEASKMYQEQIDRLVGDILLATGFLSYAGPFNQEFRNHLNQCWRKEMVKTNIPFSDDLVIVNMLVDSATIGTWNLQGLPNDDLSIQNGLIVTRASRFPLLIDPQGQGKAWIKKKEAENDLKVTRLNHKYFRSHLEDSLSLGLPLLIEEVGEELDPALDNVLEKNFIKSGSNFKVRVGDKEVEVMKTFQLYISTKLSNPAYTPEIYARTSIIDFTVTMKGLEDQLLGIVILTEKQELEAERTKLLEEVTANKRKVKDLEDSLLLRLTSTQGSLVDDESLIEVLRVTKTTAEGVRDKLTIAADTEVKINAAREEYRPIASRGSTLYFLIVEMSMVNVMYQTSLRQFLGRFNISMARAEKSLMTQKRIANIIDYLTLDVFRYTARGLYERDKFTLTLLITLKIALQQRKIRPEEFQIFIKGKLHRISAHNNKGLCSLQRMLS</sequence>
<evidence type="ECO:0000256" key="6">
    <source>
        <dbReference type="ARBA" id="ARBA00022741"/>
    </source>
</evidence>
<dbReference type="InterPro" id="IPR024743">
    <property type="entry name" value="Dynein_HC_stalk"/>
</dbReference>
<dbReference type="InterPro" id="IPR026983">
    <property type="entry name" value="DHC"/>
</dbReference>
<evidence type="ECO:0000256" key="9">
    <source>
        <dbReference type="ARBA" id="ARBA00023054"/>
    </source>
</evidence>
<keyword evidence="4" id="KW-0493">Microtubule</keyword>
<comment type="subcellular location">
    <subcellularLocation>
        <location evidence="1">Cytoplasm</location>
        <location evidence="1">Cytoskeleton</location>
        <location evidence="1">Cilium axoneme</location>
    </subcellularLocation>
</comment>
<dbReference type="GO" id="GO:0031514">
    <property type="term" value="C:motile cilium"/>
    <property type="evidence" value="ECO:0007669"/>
    <property type="project" value="UniProtKB-ARBA"/>
</dbReference>
<accession>A0A183TMG6</accession>
<keyword evidence="13" id="KW-0966">Cell projection</keyword>
<evidence type="ECO:0000256" key="8">
    <source>
        <dbReference type="ARBA" id="ARBA00023017"/>
    </source>
</evidence>
<keyword evidence="9 14" id="KW-0175">Coiled coil</keyword>
<dbReference type="PANTHER" id="PTHR46532:SF13">
    <property type="entry name" value="CYTOPLASMIC DYNEIN 1 HEAVY CHAIN 1"/>
    <property type="match status" value="1"/>
</dbReference>
<keyword evidence="5" id="KW-0677">Repeat</keyword>
<keyword evidence="10" id="KW-0969">Cilium</keyword>
<keyword evidence="6" id="KW-0547">Nucleotide-binding</keyword>
<feature type="domain" description="Dynein heavy chain ATP-binding dynein motor region" evidence="16">
    <location>
        <begin position="195"/>
        <end position="414"/>
    </location>
</feature>
<dbReference type="GO" id="GO:0051959">
    <property type="term" value="F:dynein light intermediate chain binding"/>
    <property type="evidence" value="ECO:0007669"/>
    <property type="project" value="InterPro"/>
</dbReference>
<dbReference type="AlphaFoldDB" id="A0A183TMG6"/>
<keyword evidence="7" id="KW-0067">ATP-binding</keyword>
<dbReference type="GO" id="GO:0005874">
    <property type="term" value="C:microtubule"/>
    <property type="evidence" value="ECO:0007669"/>
    <property type="project" value="UniProtKB-KW"/>
</dbReference>
<evidence type="ECO:0000256" key="13">
    <source>
        <dbReference type="ARBA" id="ARBA00023273"/>
    </source>
</evidence>
<comment type="similarity">
    <text evidence="2">Belongs to the dynein heavy chain family.</text>
</comment>
<feature type="coiled-coil region" evidence="14">
    <location>
        <begin position="50"/>
        <end position="98"/>
    </location>
</feature>
<dbReference type="FunFam" id="1.10.8.1220:FF:000001">
    <property type="entry name" value="Dynein axonemal heavy chain 5"/>
    <property type="match status" value="1"/>
</dbReference>
<dbReference type="Gene3D" id="1.20.920.20">
    <property type="match status" value="1"/>
</dbReference>
<dbReference type="GO" id="GO:0007018">
    <property type="term" value="P:microtubule-based movement"/>
    <property type="evidence" value="ECO:0007669"/>
    <property type="project" value="InterPro"/>
</dbReference>
<evidence type="ECO:0000256" key="4">
    <source>
        <dbReference type="ARBA" id="ARBA00022701"/>
    </source>
</evidence>
<evidence type="ECO:0000256" key="10">
    <source>
        <dbReference type="ARBA" id="ARBA00023069"/>
    </source>
</evidence>
<dbReference type="Pfam" id="PF12781">
    <property type="entry name" value="AAA_9"/>
    <property type="match status" value="1"/>
</dbReference>
<protein>
    <submittedName>
        <fullName evidence="17">Dynein, axonemal, heavy chain 5</fullName>
    </submittedName>
</protein>
<name>A0A183TMG6_SCHSO</name>
<reference evidence="17" key="1">
    <citation type="submission" date="2016-06" db="UniProtKB">
        <authorList>
            <consortium name="WormBaseParasite"/>
        </authorList>
    </citation>
    <scope>IDENTIFICATION</scope>
</reference>
<evidence type="ECO:0000259" key="15">
    <source>
        <dbReference type="Pfam" id="PF12777"/>
    </source>
</evidence>
<keyword evidence="12" id="KW-0206">Cytoskeleton</keyword>
<evidence type="ECO:0000256" key="11">
    <source>
        <dbReference type="ARBA" id="ARBA00023175"/>
    </source>
</evidence>
<evidence type="ECO:0000256" key="14">
    <source>
        <dbReference type="SAM" id="Coils"/>
    </source>
</evidence>
<dbReference type="GO" id="GO:0045505">
    <property type="term" value="F:dynein intermediate chain binding"/>
    <property type="evidence" value="ECO:0007669"/>
    <property type="project" value="InterPro"/>
</dbReference>
<dbReference type="Gene3D" id="1.10.8.1220">
    <property type="match status" value="1"/>
</dbReference>
<dbReference type="InterPro" id="IPR027417">
    <property type="entry name" value="P-loop_NTPase"/>
</dbReference>
<feature type="domain" description="Dynein heavy chain coiled coil stalk" evidence="15">
    <location>
        <begin position="3"/>
        <end position="167"/>
    </location>
</feature>
<organism evidence="17">
    <name type="scientific">Schistocephalus solidus</name>
    <name type="common">Tapeworm</name>
    <dbReference type="NCBI Taxonomy" id="70667"/>
    <lineage>
        <taxon>Eukaryota</taxon>
        <taxon>Metazoa</taxon>
        <taxon>Spiralia</taxon>
        <taxon>Lophotrochozoa</taxon>
        <taxon>Platyhelminthes</taxon>
        <taxon>Cestoda</taxon>
        <taxon>Eucestoda</taxon>
        <taxon>Diphyllobothriidea</taxon>
        <taxon>Diphyllobothriidae</taxon>
        <taxon>Schistocephalus</taxon>
    </lineage>
</organism>
<evidence type="ECO:0000256" key="3">
    <source>
        <dbReference type="ARBA" id="ARBA00022490"/>
    </source>
</evidence>
<dbReference type="Pfam" id="PF12777">
    <property type="entry name" value="MT"/>
    <property type="match status" value="1"/>
</dbReference>